<evidence type="ECO:0000256" key="3">
    <source>
        <dbReference type="ARBA" id="ARBA00022833"/>
    </source>
</evidence>
<dbReference type="SUPFAM" id="SSF90229">
    <property type="entry name" value="CCCH zinc finger"/>
    <property type="match status" value="1"/>
</dbReference>
<dbReference type="EMBL" id="MK072515">
    <property type="protein sequence ID" value="AYV86799.1"/>
    <property type="molecule type" value="Genomic_DNA"/>
</dbReference>
<evidence type="ECO:0000256" key="4">
    <source>
        <dbReference type="PROSITE-ProRule" id="PRU00723"/>
    </source>
</evidence>
<dbReference type="InterPro" id="IPR036855">
    <property type="entry name" value="Znf_CCCH_sf"/>
</dbReference>
<feature type="compositionally biased region" description="Polar residues" evidence="5">
    <location>
        <begin position="104"/>
        <end position="117"/>
    </location>
</feature>
<feature type="region of interest" description="Disordered" evidence="5">
    <location>
        <begin position="79"/>
        <end position="117"/>
    </location>
</feature>
<dbReference type="GO" id="GO:0008270">
    <property type="term" value="F:zinc ion binding"/>
    <property type="evidence" value="ECO:0007669"/>
    <property type="project" value="UniProtKB-KW"/>
</dbReference>
<feature type="region of interest" description="Disordered" evidence="5">
    <location>
        <begin position="259"/>
        <end position="308"/>
    </location>
</feature>
<keyword evidence="3 4" id="KW-0862">Zinc</keyword>
<dbReference type="PROSITE" id="PS50103">
    <property type="entry name" value="ZF_C3H1"/>
    <property type="match status" value="2"/>
</dbReference>
<dbReference type="SMART" id="SM00356">
    <property type="entry name" value="ZnF_C3H1"/>
    <property type="match status" value="2"/>
</dbReference>
<proteinExistence type="predicted"/>
<feature type="zinc finger region" description="C3H1-type" evidence="4">
    <location>
        <begin position="337"/>
        <end position="365"/>
    </location>
</feature>
<feature type="domain" description="C3H1-type" evidence="6">
    <location>
        <begin position="337"/>
        <end position="365"/>
    </location>
</feature>
<evidence type="ECO:0000313" key="7">
    <source>
        <dbReference type="EMBL" id="AYV86799.1"/>
    </source>
</evidence>
<feature type="zinc finger region" description="C3H1-type" evidence="4">
    <location>
        <begin position="310"/>
        <end position="335"/>
    </location>
</feature>
<organism evidence="7">
    <name type="scientific">Sylvanvirus sp</name>
    <dbReference type="NCBI Taxonomy" id="2487774"/>
    <lineage>
        <taxon>Viruses</taxon>
    </lineage>
</organism>
<dbReference type="InterPro" id="IPR000571">
    <property type="entry name" value="Znf_CCCH"/>
</dbReference>
<name>A0A3G5ALF0_9VIRU</name>
<accession>A0A3G5ALF0</accession>
<evidence type="ECO:0000256" key="1">
    <source>
        <dbReference type="ARBA" id="ARBA00022723"/>
    </source>
</evidence>
<keyword evidence="2 4" id="KW-0863">Zinc-finger</keyword>
<gene>
    <name evidence="7" type="ORF">Sylvanvirus9_29</name>
</gene>
<dbReference type="Gene3D" id="4.10.1000.10">
    <property type="entry name" value="Zinc finger, CCCH-type"/>
    <property type="match status" value="1"/>
</dbReference>
<feature type="domain" description="C3H1-type" evidence="6">
    <location>
        <begin position="310"/>
        <end position="335"/>
    </location>
</feature>
<sequence>MSEVIKQIYVESDKLDESVKSNEVKIEIEEETYDPAQGSTIQAPSYVRGGQLTPCTPIENEKNVLWDLAIVADTQEKIPESKTECDREVKVSSSKPDKAASPSTYVPTSPGTGDTELQSTQATMGTLTQAEKDTLRTKLDFYMNFNSPTNSNTNTTTKLPFNSENLTNEINQSSPINSLYSSNSLNLLNQITPINQANPPPSAYPFPPSCSYDYTNGYSNGLSYPQEPSVQQHSPYLYPYTYPSYSPYMPYIQPPHTPYPSHYPPHSHPTHPTHPIYPPPAHVENSHPKRRHSPDRFNSDSHSHRSGSTNKDFLLCHNYAKHGECRFEDRCFRLHIRLPANICFKYLDTGYCPFNTNCRFQHMDISELEEYAYKHHPDILESHKAKRNKRSF</sequence>
<evidence type="ECO:0000259" key="6">
    <source>
        <dbReference type="PROSITE" id="PS50103"/>
    </source>
</evidence>
<reference evidence="7" key="1">
    <citation type="submission" date="2018-10" db="EMBL/GenBank/DDBJ databases">
        <title>Hidden diversity of soil giant viruses.</title>
        <authorList>
            <person name="Schulz F."/>
            <person name="Alteio L."/>
            <person name="Goudeau D."/>
            <person name="Ryan E.M."/>
            <person name="Malmstrom R.R."/>
            <person name="Blanchard J."/>
            <person name="Woyke T."/>
        </authorList>
    </citation>
    <scope>NUCLEOTIDE SEQUENCE</scope>
    <source>
        <strain evidence="7">SYV1</strain>
    </source>
</reference>
<feature type="compositionally biased region" description="Basic and acidic residues" evidence="5">
    <location>
        <begin position="294"/>
        <end position="303"/>
    </location>
</feature>
<protein>
    <recommendedName>
        <fullName evidence="6">C3H1-type domain-containing protein</fullName>
    </recommendedName>
</protein>
<evidence type="ECO:0000256" key="5">
    <source>
        <dbReference type="SAM" id="MobiDB-lite"/>
    </source>
</evidence>
<evidence type="ECO:0000256" key="2">
    <source>
        <dbReference type="ARBA" id="ARBA00022771"/>
    </source>
</evidence>
<keyword evidence="1 4" id="KW-0479">Metal-binding</keyword>
<feature type="compositionally biased region" description="Basic and acidic residues" evidence="5">
    <location>
        <begin position="79"/>
        <end position="98"/>
    </location>
</feature>